<evidence type="ECO:0000259" key="11">
    <source>
        <dbReference type="PROSITE" id="PS51794"/>
    </source>
</evidence>
<comment type="caution">
    <text evidence="10">Lacks conserved residue(s) required for the propagation of feature annotation.</text>
</comment>
<comment type="caution">
    <text evidence="12">The sequence shown here is derived from an EMBL/GenBank/DDBJ whole genome shotgun (WGS) entry which is preliminary data.</text>
</comment>
<evidence type="ECO:0000256" key="1">
    <source>
        <dbReference type="ARBA" id="ARBA00000877"/>
    </source>
</evidence>
<dbReference type="PANTHER" id="PTHR34185">
    <property type="entry name" value="DIADENYLATE CYCLASE"/>
    <property type="match status" value="1"/>
</dbReference>
<comment type="catalytic activity">
    <reaction evidence="1 10">
        <text>2 ATP = 3',3'-c-di-AMP + 2 diphosphate</text>
        <dbReference type="Rhea" id="RHEA:35655"/>
        <dbReference type="ChEBI" id="CHEBI:30616"/>
        <dbReference type="ChEBI" id="CHEBI:33019"/>
        <dbReference type="ChEBI" id="CHEBI:71500"/>
        <dbReference type="EC" id="2.7.7.85"/>
    </reaction>
</comment>
<dbReference type="EMBL" id="DVMU01000035">
    <property type="protein sequence ID" value="HIU33209.1"/>
    <property type="molecule type" value="Genomic_DNA"/>
</dbReference>
<evidence type="ECO:0000313" key="13">
    <source>
        <dbReference type="Proteomes" id="UP000824072"/>
    </source>
</evidence>
<keyword evidence="5 10" id="KW-0548">Nucleotidyltransferase</keyword>
<evidence type="ECO:0000313" key="12">
    <source>
        <dbReference type="EMBL" id="HIU33209.1"/>
    </source>
</evidence>
<keyword evidence="6 10" id="KW-0547">Nucleotide-binding</keyword>
<keyword evidence="9 10" id="KW-0472">Membrane</keyword>
<accession>A0A9D1ICA3</accession>
<reference evidence="12" key="1">
    <citation type="submission" date="2020-10" db="EMBL/GenBank/DDBJ databases">
        <authorList>
            <person name="Gilroy R."/>
        </authorList>
    </citation>
    <scope>NUCLEOTIDE SEQUENCE</scope>
    <source>
        <strain evidence="12">ChiHcec3-11533</strain>
    </source>
</reference>
<keyword evidence="3 10" id="KW-0808">Transferase</keyword>
<sequence length="309" mass="34649">MRSARRCDGLAQISSFLREVGALFGTLFLRPDWRNILDIAIMTILIYQVIKLLIRTRASGVFKGIAVMLIFAWLSDVMQLSALNWLLQQVLSLGVLVLVIMFQPELRRGLEQIGRSNLPRHMFTSSRKQRTMETERIVSEMIKALNNMARKRIGALIVFERHTGLNDVIQSGTMLDAEISQPLIENIFEPNTPLHDGAVIVRGERIVAAACILQLSDDYSISRELGTRHRAAIGVTETTDAVSLIVSEETGIISMAREGKLTRYLEAKSLNILLTELFSPDDLSPSWLSAGSSWIKSVRARKKEADDEE</sequence>
<dbReference type="HAMAP" id="MF_01499">
    <property type="entry name" value="DacA"/>
    <property type="match status" value="1"/>
</dbReference>
<comment type="similarity">
    <text evidence="10">Belongs to the adenylate cyclase family. DacA/CdaA subfamily.</text>
</comment>
<name>A0A9D1ICA3_9FIRM</name>
<dbReference type="FunFam" id="3.40.1700.10:FF:000002">
    <property type="entry name" value="Diadenylate cyclase"/>
    <property type="match status" value="1"/>
</dbReference>
<dbReference type="InterPro" id="IPR034701">
    <property type="entry name" value="CdaA"/>
</dbReference>
<dbReference type="NCBIfam" id="TIGR00159">
    <property type="entry name" value="diadenylate cyclase CdaA"/>
    <property type="match status" value="1"/>
</dbReference>
<proteinExistence type="inferred from homology"/>
<dbReference type="Pfam" id="PF19293">
    <property type="entry name" value="CdaA_N"/>
    <property type="match status" value="1"/>
</dbReference>
<keyword evidence="2 10" id="KW-1003">Cell membrane</keyword>
<evidence type="ECO:0000256" key="7">
    <source>
        <dbReference type="ARBA" id="ARBA00022840"/>
    </source>
</evidence>
<keyword evidence="8 10" id="KW-1133">Transmembrane helix</keyword>
<evidence type="ECO:0000256" key="3">
    <source>
        <dbReference type="ARBA" id="ARBA00022679"/>
    </source>
</evidence>
<dbReference type="EC" id="2.7.7.85" evidence="10"/>
<evidence type="ECO:0000256" key="2">
    <source>
        <dbReference type="ARBA" id="ARBA00022475"/>
    </source>
</evidence>
<evidence type="ECO:0000256" key="10">
    <source>
        <dbReference type="HAMAP-Rule" id="MF_01499"/>
    </source>
</evidence>
<feature type="transmembrane region" description="Helical" evidence="10">
    <location>
        <begin position="61"/>
        <end position="79"/>
    </location>
</feature>
<dbReference type="GO" id="GO:0005524">
    <property type="term" value="F:ATP binding"/>
    <property type="evidence" value="ECO:0007669"/>
    <property type="project" value="UniProtKB-UniRule"/>
</dbReference>
<dbReference type="Gene3D" id="3.40.1700.10">
    <property type="entry name" value="DNA integrity scanning protein, DisA, N-terminal domain"/>
    <property type="match status" value="1"/>
</dbReference>
<dbReference type="InterPro" id="IPR003390">
    <property type="entry name" value="DNA_integrity_scan_DisA_N"/>
</dbReference>
<dbReference type="InterPro" id="IPR036888">
    <property type="entry name" value="DNA_integrity_DisA_N_sf"/>
</dbReference>
<dbReference type="InterPro" id="IPR014046">
    <property type="entry name" value="C-di-AMP_synthase"/>
</dbReference>
<dbReference type="PROSITE" id="PS51794">
    <property type="entry name" value="DAC"/>
    <property type="match status" value="1"/>
</dbReference>
<dbReference type="GO" id="GO:0006171">
    <property type="term" value="P:cAMP biosynthetic process"/>
    <property type="evidence" value="ECO:0007669"/>
    <property type="project" value="InterPro"/>
</dbReference>
<feature type="transmembrane region" description="Helical" evidence="10">
    <location>
        <begin position="85"/>
        <end position="102"/>
    </location>
</feature>
<organism evidence="12 13">
    <name type="scientific">Candidatus Pullichristensenella excrementigallinarum</name>
    <dbReference type="NCBI Taxonomy" id="2840907"/>
    <lineage>
        <taxon>Bacteria</taxon>
        <taxon>Bacillati</taxon>
        <taxon>Bacillota</taxon>
        <taxon>Clostridia</taxon>
        <taxon>Candidatus Pullichristensenella</taxon>
    </lineage>
</organism>
<gene>
    <name evidence="10" type="primary">dacA</name>
    <name evidence="12" type="ORF">IAB02_01475</name>
</gene>
<dbReference type="GO" id="GO:0106408">
    <property type="term" value="F:diadenylate cyclase activity"/>
    <property type="evidence" value="ECO:0007669"/>
    <property type="project" value="UniProtKB-EC"/>
</dbReference>
<keyword evidence="7 10" id="KW-0067">ATP-binding</keyword>
<dbReference type="PIRSF" id="PIRSF004793">
    <property type="entry name" value="UCP004793"/>
    <property type="match status" value="1"/>
</dbReference>
<evidence type="ECO:0000256" key="8">
    <source>
        <dbReference type="ARBA" id="ARBA00022989"/>
    </source>
</evidence>
<dbReference type="InterPro" id="IPR045585">
    <property type="entry name" value="CdaA_N"/>
</dbReference>
<evidence type="ECO:0000256" key="4">
    <source>
        <dbReference type="ARBA" id="ARBA00022692"/>
    </source>
</evidence>
<feature type="domain" description="DAC" evidence="11">
    <location>
        <begin position="103"/>
        <end position="267"/>
    </location>
</feature>
<dbReference type="PANTHER" id="PTHR34185:SF1">
    <property type="entry name" value="DIADENYLATE CYCLASE"/>
    <property type="match status" value="1"/>
</dbReference>
<dbReference type="AlphaFoldDB" id="A0A9D1ICA3"/>
<reference evidence="12" key="2">
    <citation type="journal article" date="2021" name="PeerJ">
        <title>Extensive microbial diversity within the chicken gut microbiome revealed by metagenomics and culture.</title>
        <authorList>
            <person name="Gilroy R."/>
            <person name="Ravi A."/>
            <person name="Getino M."/>
            <person name="Pursley I."/>
            <person name="Horton D.L."/>
            <person name="Alikhan N.F."/>
            <person name="Baker D."/>
            <person name="Gharbi K."/>
            <person name="Hall N."/>
            <person name="Watson M."/>
            <person name="Adriaenssens E.M."/>
            <person name="Foster-Nyarko E."/>
            <person name="Jarju S."/>
            <person name="Secka A."/>
            <person name="Antonio M."/>
            <person name="Oren A."/>
            <person name="Chaudhuri R.R."/>
            <person name="La Ragione R."/>
            <person name="Hildebrand F."/>
            <person name="Pallen M.J."/>
        </authorList>
    </citation>
    <scope>NUCLEOTIDE SEQUENCE</scope>
    <source>
        <strain evidence="12">ChiHcec3-11533</strain>
    </source>
</reference>
<evidence type="ECO:0000256" key="5">
    <source>
        <dbReference type="ARBA" id="ARBA00022695"/>
    </source>
</evidence>
<evidence type="ECO:0000256" key="9">
    <source>
        <dbReference type="ARBA" id="ARBA00023136"/>
    </source>
</evidence>
<comment type="function">
    <text evidence="10">Catalyzes the condensation of 2 ATP molecules into cyclic di-AMP (c-di-AMP), a second messenger used to regulate differing processes in different bacteria.</text>
</comment>
<comment type="subunit">
    <text evidence="10">Probably a homodimer.</text>
</comment>
<dbReference type="InterPro" id="IPR050338">
    <property type="entry name" value="DisA"/>
</dbReference>
<evidence type="ECO:0000256" key="6">
    <source>
        <dbReference type="ARBA" id="ARBA00022741"/>
    </source>
</evidence>
<dbReference type="Pfam" id="PF02457">
    <property type="entry name" value="DAC"/>
    <property type="match status" value="1"/>
</dbReference>
<dbReference type="Proteomes" id="UP000824072">
    <property type="component" value="Unassembled WGS sequence"/>
</dbReference>
<protein>
    <recommendedName>
        <fullName evidence="10">Diadenylate cyclase</fullName>
        <shortName evidence="10">DAC</shortName>
        <ecNumber evidence="10">2.7.7.85</ecNumber>
    </recommendedName>
    <alternativeName>
        <fullName evidence="10">Cyclic-di-AMP synthase</fullName>
        <shortName evidence="10">c-di-AMP synthase</shortName>
    </alternativeName>
</protein>
<keyword evidence="4 10" id="KW-0812">Transmembrane</keyword>
<dbReference type="GO" id="GO:0004016">
    <property type="term" value="F:adenylate cyclase activity"/>
    <property type="evidence" value="ECO:0007669"/>
    <property type="project" value="UniProtKB-UniRule"/>
</dbReference>
<dbReference type="SUPFAM" id="SSF143597">
    <property type="entry name" value="YojJ-like"/>
    <property type="match status" value="1"/>
</dbReference>